<name>A0A1R3GG44_COCAP</name>
<evidence type="ECO:0000313" key="1">
    <source>
        <dbReference type="EMBL" id="OMO57037.1"/>
    </source>
</evidence>
<comment type="caution">
    <text evidence="1">The sequence shown here is derived from an EMBL/GenBank/DDBJ whole genome shotgun (WGS) entry which is preliminary data.</text>
</comment>
<organism evidence="1 2">
    <name type="scientific">Corchorus capsularis</name>
    <name type="common">Jute</name>
    <dbReference type="NCBI Taxonomy" id="210143"/>
    <lineage>
        <taxon>Eukaryota</taxon>
        <taxon>Viridiplantae</taxon>
        <taxon>Streptophyta</taxon>
        <taxon>Embryophyta</taxon>
        <taxon>Tracheophyta</taxon>
        <taxon>Spermatophyta</taxon>
        <taxon>Magnoliopsida</taxon>
        <taxon>eudicotyledons</taxon>
        <taxon>Gunneridae</taxon>
        <taxon>Pentapetalae</taxon>
        <taxon>rosids</taxon>
        <taxon>malvids</taxon>
        <taxon>Malvales</taxon>
        <taxon>Malvaceae</taxon>
        <taxon>Grewioideae</taxon>
        <taxon>Apeibeae</taxon>
        <taxon>Corchorus</taxon>
    </lineage>
</organism>
<accession>A0A1R3GG44</accession>
<dbReference type="AlphaFoldDB" id="A0A1R3GG44"/>
<protein>
    <submittedName>
        <fullName evidence="1">Uncharacterized protein</fullName>
    </submittedName>
</protein>
<dbReference type="Gramene" id="OMO57037">
    <property type="protein sequence ID" value="OMO57037"/>
    <property type="gene ID" value="CCACVL1_26061"/>
</dbReference>
<dbReference type="EMBL" id="AWWV01014431">
    <property type="protein sequence ID" value="OMO57037.1"/>
    <property type="molecule type" value="Genomic_DNA"/>
</dbReference>
<dbReference type="Proteomes" id="UP000188268">
    <property type="component" value="Unassembled WGS sequence"/>
</dbReference>
<keyword evidence="2" id="KW-1185">Reference proteome</keyword>
<evidence type="ECO:0000313" key="2">
    <source>
        <dbReference type="Proteomes" id="UP000188268"/>
    </source>
</evidence>
<reference evidence="1 2" key="1">
    <citation type="submission" date="2013-09" db="EMBL/GenBank/DDBJ databases">
        <title>Corchorus capsularis genome sequencing.</title>
        <authorList>
            <person name="Alam M."/>
            <person name="Haque M.S."/>
            <person name="Islam M.S."/>
            <person name="Emdad E.M."/>
            <person name="Islam M.M."/>
            <person name="Ahmed B."/>
            <person name="Halim A."/>
            <person name="Hossen Q.M.M."/>
            <person name="Hossain M.Z."/>
            <person name="Ahmed R."/>
            <person name="Khan M.M."/>
            <person name="Islam R."/>
            <person name="Rashid M.M."/>
            <person name="Khan S.A."/>
            <person name="Rahman M.S."/>
            <person name="Alam M."/>
        </authorList>
    </citation>
    <scope>NUCLEOTIDE SEQUENCE [LARGE SCALE GENOMIC DNA]</scope>
    <source>
        <strain evidence="2">cv. CVL-1</strain>
        <tissue evidence="1">Whole seedling</tissue>
    </source>
</reference>
<sequence length="35" mass="3788">MAYDAFKRGTHSRIGSSMMDIGSDVQVRVSGAFLP</sequence>
<gene>
    <name evidence="1" type="ORF">CCACVL1_26061</name>
</gene>
<proteinExistence type="predicted"/>